<dbReference type="Gene3D" id="3.60.15.10">
    <property type="entry name" value="Ribonuclease Z/Hydroxyacylglutathione hydrolase-like"/>
    <property type="match status" value="1"/>
</dbReference>
<accession>A0A847UM40</accession>
<feature type="region of interest" description="Disordered" evidence="6">
    <location>
        <begin position="261"/>
        <end position="338"/>
    </location>
</feature>
<evidence type="ECO:0000256" key="6">
    <source>
        <dbReference type="SAM" id="MobiDB-lite"/>
    </source>
</evidence>
<evidence type="ECO:0000256" key="3">
    <source>
        <dbReference type="ARBA" id="ARBA00022723"/>
    </source>
</evidence>
<dbReference type="PANTHER" id="PTHR42978">
    <property type="entry name" value="QUORUM-QUENCHING LACTONASE YTNP-RELATED-RELATED"/>
    <property type="match status" value="1"/>
</dbReference>
<evidence type="ECO:0000256" key="1">
    <source>
        <dbReference type="ARBA" id="ARBA00001947"/>
    </source>
</evidence>
<reference evidence="8" key="1">
    <citation type="submission" date="2019-12" db="EMBL/GenBank/DDBJ databases">
        <title>Whole genome sequencing of Haloarcula argentinensis strain pws5.</title>
        <authorList>
            <person name="Verma D.K."/>
            <person name="Gopal K."/>
            <person name="Prasad E.S."/>
        </authorList>
    </citation>
    <scope>NUCLEOTIDE SEQUENCE</scope>
    <source>
        <strain evidence="8">Pws5</strain>
    </source>
</reference>
<evidence type="ECO:0000256" key="2">
    <source>
        <dbReference type="ARBA" id="ARBA00007749"/>
    </source>
</evidence>
<evidence type="ECO:0000313" key="9">
    <source>
        <dbReference type="Proteomes" id="UP000641625"/>
    </source>
</evidence>
<comment type="similarity">
    <text evidence="2">Belongs to the metallo-beta-lactamase superfamily.</text>
</comment>
<feature type="domain" description="Metallo-beta-lactamase" evidence="7">
    <location>
        <begin position="43"/>
        <end position="249"/>
    </location>
</feature>
<dbReference type="Pfam" id="PF00753">
    <property type="entry name" value="Lactamase_B"/>
    <property type="match status" value="1"/>
</dbReference>
<feature type="compositionally biased region" description="Polar residues" evidence="6">
    <location>
        <begin position="267"/>
        <end position="338"/>
    </location>
</feature>
<dbReference type="CDD" id="cd07729">
    <property type="entry name" value="AHL_lactonase_MBL-fold"/>
    <property type="match status" value="1"/>
</dbReference>
<keyword evidence="5" id="KW-0862">Zinc</keyword>
<protein>
    <submittedName>
        <fullName evidence="8">MBL fold metallo-hydrolase</fullName>
    </submittedName>
</protein>
<dbReference type="GO" id="GO:0046872">
    <property type="term" value="F:metal ion binding"/>
    <property type="evidence" value="ECO:0007669"/>
    <property type="project" value="UniProtKB-KW"/>
</dbReference>
<dbReference type="GO" id="GO:0016787">
    <property type="term" value="F:hydrolase activity"/>
    <property type="evidence" value="ECO:0007669"/>
    <property type="project" value="UniProtKB-KW"/>
</dbReference>
<sequence>MDDLAVTFIDRGRVQADRNFVVDGHSVATASDRDPEHEYETFVVWNLVVETPEMTVLWDTGSHPEAGDGYWPTPLYEAFAHVDAAEHTLPADLEDAGYSIGDIDAVVMSHLHLDHAGGLYNFAGTDVPIYVHRNELPFAYYSANTDDGSIAYLASDFDRDLNWEIVYGDSYHLTDGIELLHLPGHTPGLMGAFIDRPNQPLLVVGDEAYVEANYAGQSMATSLLWNNGAWKESLERCRDRQRATGLKSYSATTSRCLRTCPGRWTETRSPSGQSETATSVRRSPSSVATTHRSSWRSTTAHTPKNRCNSSSRPLTRSPVSSIRNSRDSATFGMSQTRW</sequence>
<keyword evidence="4 8" id="KW-0378">Hydrolase</keyword>
<name>A0A847UM40_HALAR</name>
<organism evidence="8 9">
    <name type="scientific">Haloarcula argentinensis</name>
    <dbReference type="NCBI Taxonomy" id="43776"/>
    <lineage>
        <taxon>Archaea</taxon>
        <taxon>Methanobacteriati</taxon>
        <taxon>Methanobacteriota</taxon>
        <taxon>Stenosarchaea group</taxon>
        <taxon>Halobacteria</taxon>
        <taxon>Halobacteriales</taxon>
        <taxon>Haloarculaceae</taxon>
        <taxon>Haloarcula</taxon>
    </lineage>
</organism>
<dbReference type="Proteomes" id="UP000641625">
    <property type="component" value="Unassembled WGS sequence"/>
</dbReference>
<evidence type="ECO:0000256" key="5">
    <source>
        <dbReference type="ARBA" id="ARBA00022833"/>
    </source>
</evidence>
<dbReference type="SUPFAM" id="SSF56281">
    <property type="entry name" value="Metallo-hydrolase/oxidoreductase"/>
    <property type="match status" value="1"/>
</dbReference>
<dbReference type="InterPro" id="IPR001279">
    <property type="entry name" value="Metallo-B-lactamas"/>
</dbReference>
<evidence type="ECO:0000256" key="4">
    <source>
        <dbReference type="ARBA" id="ARBA00022801"/>
    </source>
</evidence>
<dbReference type="InterPro" id="IPR036866">
    <property type="entry name" value="RibonucZ/Hydroxyglut_hydro"/>
</dbReference>
<dbReference type="AlphaFoldDB" id="A0A847UM40"/>
<proteinExistence type="inferred from homology"/>
<comment type="cofactor">
    <cofactor evidence="1">
        <name>Zn(2+)</name>
        <dbReference type="ChEBI" id="CHEBI:29105"/>
    </cofactor>
</comment>
<evidence type="ECO:0000259" key="7">
    <source>
        <dbReference type="SMART" id="SM00849"/>
    </source>
</evidence>
<comment type="caution">
    <text evidence="8">The sequence shown here is derived from an EMBL/GenBank/DDBJ whole genome shotgun (WGS) entry which is preliminary data.</text>
</comment>
<dbReference type="PANTHER" id="PTHR42978:SF2">
    <property type="entry name" value="102 KBASES UNSTABLE REGION: FROM 1 TO 119443"/>
    <property type="match status" value="1"/>
</dbReference>
<gene>
    <name evidence="8" type="ORF">GOC77_03110</name>
</gene>
<dbReference type="InterPro" id="IPR051013">
    <property type="entry name" value="MBL_superfamily_lactonases"/>
</dbReference>
<keyword evidence="3" id="KW-0479">Metal-binding</keyword>
<evidence type="ECO:0000313" key="8">
    <source>
        <dbReference type="EMBL" id="NLV12268.1"/>
    </source>
</evidence>
<dbReference type="SMART" id="SM00849">
    <property type="entry name" value="Lactamase_B"/>
    <property type="match status" value="1"/>
</dbReference>
<dbReference type="EMBL" id="WOWA01000002">
    <property type="protein sequence ID" value="NLV12268.1"/>
    <property type="molecule type" value="Genomic_DNA"/>
</dbReference>